<sequence>MITPLVERSDLVLASDASASFGGAYQLVWPDDRRDTAAVTHFREWLLKRVPWKG</sequence>
<dbReference type="Proteomes" id="UP001272137">
    <property type="component" value="Unassembled WGS sequence"/>
</dbReference>
<evidence type="ECO:0000313" key="2">
    <source>
        <dbReference type="Proteomes" id="UP001272137"/>
    </source>
</evidence>
<gene>
    <name evidence="1" type="ORF">C7S16_0220</name>
</gene>
<evidence type="ECO:0000313" key="1">
    <source>
        <dbReference type="EMBL" id="MDW9256096.1"/>
    </source>
</evidence>
<dbReference type="AlphaFoldDB" id="A0AAW9D221"/>
<organism evidence="1 2">
    <name type="scientific">Burkholderia thailandensis</name>
    <dbReference type="NCBI Taxonomy" id="57975"/>
    <lineage>
        <taxon>Bacteria</taxon>
        <taxon>Pseudomonadati</taxon>
        <taxon>Pseudomonadota</taxon>
        <taxon>Betaproteobacteria</taxon>
        <taxon>Burkholderiales</taxon>
        <taxon>Burkholderiaceae</taxon>
        <taxon>Burkholderia</taxon>
        <taxon>pseudomallei group</taxon>
    </lineage>
</organism>
<dbReference type="EMBL" id="QXCT01000002">
    <property type="protein sequence ID" value="MDW9256096.1"/>
    <property type="molecule type" value="Genomic_DNA"/>
</dbReference>
<name>A0AAW9D221_BURTH</name>
<accession>A0AAW9D221</accession>
<proteinExistence type="predicted"/>
<protein>
    <submittedName>
        <fullName evidence="1">Glycine cleavage system transcriptional activator domain protein</fullName>
    </submittedName>
</protein>
<reference evidence="1" key="1">
    <citation type="submission" date="2018-08" db="EMBL/GenBank/DDBJ databases">
        <title>Identification of Burkholderia cepacia strains that express a Burkholderia pseudomallei-like capsular polysaccharide.</title>
        <authorList>
            <person name="Burtnick M.N."/>
            <person name="Vongsouvath M."/>
            <person name="Newton P."/>
            <person name="Wuthiekanun V."/>
            <person name="Limmathurotsakul D."/>
            <person name="Brett P.J."/>
            <person name="Chantratita N."/>
            <person name="Dance D.A."/>
        </authorList>
    </citation>
    <scope>NUCLEOTIDE SEQUENCE</scope>
    <source>
        <strain evidence="1">SBXCC001</strain>
    </source>
</reference>
<comment type="caution">
    <text evidence="1">The sequence shown here is derived from an EMBL/GenBank/DDBJ whole genome shotgun (WGS) entry which is preliminary data.</text>
</comment>